<evidence type="ECO:0000313" key="3">
    <source>
        <dbReference type="Proteomes" id="UP001305779"/>
    </source>
</evidence>
<organism evidence="2 3">
    <name type="scientific">Zasmidium cellare</name>
    <name type="common">Wine cellar mold</name>
    <name type="synonym">Racodium cellare</name>
    <dbReference type="NCBI Taxonomy" id="395010"/>
    <lineage>
        <taxon>Eukaryota</taxon>
        <taxon>Fungi</taxon>
        <taxon>Dikarya</taxon>
        <taxon>Ascomycota</taxon>
        <taxon>Pezizomycotina</taxon>
        <taxon>Dothideomycetes</taxon>
        <taxon>Dothideomycetidae</taxon>
        <taxon>Mycosphaerellales</taxon>
        <taxon>Mycosphaerellaceae</taxon>
        <taxon>Zasmidium</taxon>
    </lineage>
</organism>
<reference evidence="2 3" key="1">
    <citation type="journal article" date="2023" name="G3 (Bethesda)">
        <title>A chromosome-level genome assembly of Zasmidium syzygii isolated from banana leaves.</title>
        <authorList>
            <person name="van Westerhoven A.C."/>
            <person name="Mehrabi R."/>
            <person name="Talebi R."/>
            <person name="Steentjes M.B.F."/>
            <person name="Corcolon B."/>
            <person name="Chong P.A."/>
            <person name="Kema G.H.J."/>
            <person name="Seidl M.F."/>
        </authorList>
    </citation>
    <scope>NUCLEOTIDE SEQUENCE [LARGE SCALE GENOMIC DNA]</scope>
    <source>
        <strain evidence="2 3">P124</strain>
    </source>
</reference>
<evidence type="ECO:0008006" key="4">
    <source>
        <dbReference type="Google" id="ProtNLM"/>
    </source>
</evidence>
<dbReference type="EMBL" id="JAXOVC010000001">
    <property type="protein sequence ID" value="KAK4508460.1"/>
    <property type="molecule type" value="Genomic_DNA"/>
</dbReference>
<evidence type="ECO:0000313" key="2">
    <source>
        <dbReference type="EMBL" id="KAK4508460.1"/>
    </source>
</evidence>
<accession>A0ABR0F421</accession>
<dbReference type="SUPFAM" id="SSF54427">
    <property type="entry name" value="NTF2-like"/>
    <property type="match status" value="1"/>
</dbReference>
<sequence>MSESSITPVAPAKKDPKELPPATQITTEYLSQQTREFLEAFNTRNWDVLEKQWSNQVDHERFTGTIGNHAPALSWKEHIDVYRHMAHDKPNMQIKPIQIDCDINDKEGTAELFIFAEVTGRENGIKTQGLSNLSWRQKRGGQWLCVKHTILQAMGDVEKF</sequence>
<gene>
    <name evidence="2" type="ORF">PRZ48_002199</name>
</gene>
<dbReference type="InterPro" id="IPR032710">
    <property type="entry name" value="NTF2-like_dom_sf"/>
</dbReference>
<dbReference type="Proteomes" id="UP001305779">
    <property type="component" value="Unassembled WGS sequence"/>
</dbReference>
<keyword evidence="3" id="KW-1185">Reference proteome</keyword>
<comment type="caution">
    <text evidence="2">The sequence shown here is derived from an EMBL/GenBank/DDBJ whole genome shotgun (WGS) entry which is preliminary data.</text>
</comment>
<feature type="region of interest" description="Disordered" evidence="1">
    <location>
        <begin position="1"/>
        <end position="22"/>
    </location>
</feature>
<name>A0ABR0F421_ZASCE</name>
<proteinExistence type="predicted"/>
<dbReference type="Gene3D" id="3.10.450.50">
    <property type="match status" value="1"/>
</dbReference>
<protein>
    <recommendedName>
        <fullName evidence="4">SnoaL-like domain-containing protein</fullName>
    </recommendedName>
</protein>
<evidence type="ECO:0000256" key="1">
    <source>
        <dbReference type="SAM" id="MobiDB-lite"/>
    </source>
</evidence>